<organism evidence="1 2">
    <name type="scientific">Setaria italica</name>
    <name type="common">Foxtail millet</name>
    <name type="synonym">Panicum italicum</name>
    <dbReference type="NCBI Taxonomy" id="4555"/>
    <lineage>
        <taxon>Eukaryota</taxon>
        <taxon>Viridiplantae</taxon>
        <taxon>Streptophyta</taxon>
        <taxon>Embryophyta</taxon>
        <taxon>Tracheophyta</taxon>
        <taxon>Spermatophyta</taxon>
        <taxon>Magnoliopsida</taxon>
        <taxon>Liliopsida</taxon>
        <taxon>Poales</taxon>
        <taxon>Poaceae</taxon>
        <taxon>PACMAD clade</taxon>
        <taxon>Panicoideae</taxon>
        <taxon>Panicodae</taxon>
        <taxon>Paniceae</taxon>
        <taxon>Cenchrinae</taxon>
        <taxon>Setaria</taxon>
    </lineage>
</organism>
<dbReference type="Proteomes" id="UP000004995">
    <property type="component" value="Unassembled WGS sequence"/>
</dbReference>
<dbReference type="AlphaFoldDB" id="K3XTZ8"/>
<evidence type="ECO:0000313" key="2">
    <source>
        <dbReference type="Proteomes" id="UP000004995"/>
    </source>
</evidence>
<sequence>MLCSSSCAFNCVARRSFSEMTVQPQPLCQAVWSNHMPDLVS</sequence>
<name>K3XTZ8_SETIT</name>
<proteinExistence type="predicted"/>
<dbReference type="InParanoid" id="K3XTZ8"/>
<dbReference type="Gramene" id="KQL04299">
    <property type="protein sequence ID" value="KQL04299"/>
    <property type="gene ID" value="SETIT_005405mg"/>
</dbReference>
<dbReference type="EMBL" id="AGNK02002844">
    <property type="status" value="NOT_ANNOTATED_CDS"/>
    <property type="molecule type" value="Genomic_DNA"/>
</dbReference>
<accession>K3XTZ8</accession>
<dbReference type="HOGENOM" id="CLU_3280469_0_0_1"/>
<evidence type="ECO:0000313" key="1">
    <source>
        <dbReference type="EnsemblPlants" id="KQL04299"/>
    </source>
</evidence>
<protein>
    <submittedName>
        <fullName evidence="1">Uncharacterized protein</fullName>
    </submittedName>
</protein>
<reference evidence="2" key="1">
    <citation type="journal article" date="2012" name="Nat. Biotechnol.">
        <title>Reference genome sequence of the model plant Setaria.</title>
        <authorList>
            <person name="Bennetzen J.L."/>
            <person name="Schmutz J."/>
            <person name="Wang H."/>
            <person name="Percifield R."/>
            <person name="Hawkins J."/>
            <person name="Pontaroli A.C."/>
            <person name="Estep M."/>
            <person name="Feng L."/>
            <person name="Vaughn J.N."/>
            <person name="Grimwood J."/>
            <person name="Jenkins J."/>
            <person name="Barry K."/>
            <person name="Lindquist E."/>
            <person name="Hellsten U."/>
            <person name="Deshpande S."/>
            <person name="Wang X."/>
            <person name="Wu X."/>
            <person name="Mitros T."/>
            <person name="Triplett J."/>
            <person name="Yang X."/>
            <person name="Ye C.Y."/>
            <person name="Mauro-Herrera M."/>
            <person name="Wang L."/>
            <person name="Li P."/>
            <person name="Sharma M."/>
            <person name="Sharma R."/>
            <person name="Ronald P.C."/>
            <person name="Panaud O."/>
            <person name="Kellogg E.A."/>
            <person name="Brutnell T.P."/>
            <person name="Doust A.N."/>
            <person name="Tuskan G.A."/>
            <person name="Rokhsar D."/>
            <person name="Devos K.M."/>
        </authorList>
    </citation>
    <scope>NUCLEOTIDE SEQUENCE [LARGE SCALE GENOMIC DNA]</scope>
    <source>
        <strain evidence="2">cv. Yugu1</strain>
    </source>
</reference>
<dbReference type="EnsemblPlants" id="KQL04299">
    <property type="protein sequence ID" value="KQL04299"/>
    <property type="gene ID" value="SETIT_005405mg"/>
</dbReference>
<keyword evidence="2" id="KW-1185">Reference proteome</keyword>
<reference evidence="1" key="2">
    <citation type="submission" date="2018-08" db="UniProtKB">
        <authorList>
            <consortium name="EnsemblPlants"/>
        </authorList>
    </citation>
    <scope>IDENTIFICATION</scope>
    <source>
        <strain evidence="1">Yugu1</strain>
    </source>
</reference>